<accession>A0ABD3NVR4</accession>
<feature type="region of interest" description="Disordered" evidence="1">
    <location>
        <begin position="1"/>
        <end position="29"/>
    </location>
</feature>
<keyword evidence="3" id="KW-1185">Reference proteome</keyword>
<feature type="compositionally biased region" description="Basic and acidic residues" evidence="1">
    <location>
        <begin position="151"/>
        <end position="161"/>
    </location>
</feature>
<dbReference type="EMBL" id="JALLAZ020001162">
    <property type="protein sequence ID" value="KAL3779456.1"/>
    <property type="molecule type" value="Genomic_DNA"/>
</dbReference>
<sequence length="917" mass="97933">MASYYATTAGRPVDGRLAPPPSSLSSLPVPRGRDALAIATCLLLLRLAFMPPSSTGRPGLLGDYSRGSSGSRASLELAFYAPFVSRPPDDDGGGGGGSGETGDGGDDARPTSSGGRRRRRRTAMPVPLDVDGDGVYDSIVVPAYANRDDVLREREAEESSRRRGGRDRRRTDNNDVVDVVIAREMEEEGEGGAGGWDEDGSWGLRVLDLGPLRRRGDATMTTTAEIAAAGPFVPRTTFLSPLRPRADGGQSSSSTTTTTTATTTTKTYPVRLLSVQVPVQRTRLGEEERSRQRHRKEAGSTSTSTSTSTGGTSGTFGKNSAIPAKDSPAAKDYNWKRHYFCGRDWHHAAQSCHRHCGGGLSSECGDGETCYADTPCDAHMELDPVAEDKNDEETVKMALTKGGTLPGVVTVWSDGSVTLHVVTADVAPPTSSTTGGGDGHRAKRARQRQVKRPELELRQLWRVYPLERDSRSEDDRTGEDSVVDFVELGIAFESGAIYDGVSSAASDKYSDNGQRRFGDNGAIILGGRYTLLSKGQLHPMRVSFHALDAMTGTSLWDLKGNQDPSRVGLKKSNAPPIPIIHTTSSARRRSHLPTTDALDPELDNENAFVEGDDVMTSEECMAHFRASVLDGESGALPHEFWDDGELGSISVGRFDRSRRSAGKKRKEFGKKGLHLLNKGGGRHADGIDMAGASIGQGMVTVGSKGSANSGRRGPAGGESSWQSDLIQRAVPRRLIKQLRYDASHPHTGRPNVVLFHGREGLAVLSLKNGRPVCHVSLMDHSLYADMDQDGSIDTIQVVTSPETSGKSSAVTGLIHRFAAEASKWGSQPDAQVICHALVTSGLPPREEVFTAPLCLGGPMNPSRLHVIAAPPLLVEGSMGYGSDVVFAMNNGVVVREGRGEGSRRASTALARAAEAYS</sequence>
<evidence type="ECO:0000313" key="3">
    <source>
        <dbReference type="Proteomes" id="UP001530315"/>
    </source>
</evidence>
<dbReference type="AlphaFoldDB" id="A0ABD3NVR4"/>
<feature type="region of interest" description="Disordered" evidence="1">
    <location>
        <begin position="237"/>
        <end position="327"/>
    </location>
</feature>
<name>A0ABD3NVR4_9STRA</name>
<feature type="region of interest" description="Disordered" evidence="1">
    <location>
        <begin position="426"/>
        <end position="450"/>
    </location>
</feature>
<gene>
    <name evidence="2" type="ORF">ACHAW5_006451</name>
</gene>
<feature type="region of interest" description="Disordered" evidence="1">
    <location>
        <begin position="83"/>
        <end position="131"/>
    </location>
</feature>
<organism evidence="2 3">
    <name type="scientific">Stephanodiscus triporus</name>
    <dbReference type="NCBI Taxonomy" id="2934178"/>
    <lineage>
        <taxon>Eukaryota</taxon>
        <taxon>Sar</taxon>
        <taxon>Stramenopiles</taxon>
        <taxon>Ochrophyta</taxon>
        <taxon>Bacillariophyta</taxon>
        <taxon>Coscinodiscophyceae</taxon>
        <taxon>Thalassiosirophycidae</taxon>
        <taxon>Stephanodiscales</taxon>
        <taxon>Stephanodiscaceae</taxon>
        <taxon>Stephanodiscus</taxon>
    </lineage>
</organism>
<dbReference type="Proteomes" id="UP001530315">
    <property type="component" value="Unassembled WGS sequence"/>
</dbReference>
<protein>
    <submittedName>
        <fullName evidence="2">Uncharacterized protein</fullName>
    </submittedName>
</protein>
<comment type="caution">
    <text evidence="2">The sequence shown here is derived from an EMBL/GenBank/DDBJ whole genome shotgun (WGS) entry which is preliminary data.</text>
</comment>
<feature type="region of interest" description="Disordered" evidence="1">
    <location>
        <begin position="701"/>
        <end position="723"/>
    </location>
</feature>
<evidence type="ECO:0000256" key="1">
    <source>
        <dbReference type="SAM" id="MobiDB-lite"/>
    </source>
</evidence>
<dbReference type="PANTHER" id="PTHR34284">
    <property type="entry name" value="FG-GAP REPEAT-CONTAINING PROTEIN"/>
    <property type="match status" value="1"/>
</dbReference>
<dbReference type="PANTHER" id="PTHR34284:SF1">
    <property type="entry name" value="FG-GAP REPEAT-CONTAINING PROTEIN"/>
    <property type="match status" value="1"/>
</dbReference>
<feature type="compositionally biased region" description="Low complexity" evidence="1">
    <location>
        <begin position="299"/>
        <end position="310"/>
    </location>
</feature>
<reference evidence="2 3" key="1">
    <citation type="submission" date="2024-10" db="EMBL/GenBank/DDBJ databases">
        <title>Updated reference genomes for cyclostephanoid diatoms.</title>
        <authorList>
            <person name="Roberts W.R."/>
            <person name="Alverson A.J."/>
        </authorList>
    </citation>
    <scope>NUCLEOTIDE SEQUENCE [LARGE SCALE GENOMIC DNA]</scope>
    <source>
        <strain evidence="2 3">AJA276-08</strain>
    </source>
</reference>
<evidence type="ECO:0000313" key="2">
    <source>
        <dbReference type="EMBL" id="KAL3779456.1"/>
    </source>
</evidence>
<feature type="region of interest" description="Disordered" evidence="1">
    <location>
        <begin position="151"/>
        <end position="174"/>
    </location>
</feature>
<feature type="compositionally biased region" description="Low complexity" evidence="1">
    <location>
        <begin position="251"/>
        <end position="267"/>
    </location>
</feature>
<feature type="compositionally biased region" description="Basic residues" evidence="1">
    <location>
        <begin position="441"/>
        <end position="450"/>
    </location>
</feature>
<feature type="compositionally biased region" description="Gly residues" evidence="1">
    <location>
        <begin position="93"/>
        <end position="102"/>
    </location>
</feature>
<proteinExistence type="predicted"/>